<evidence type="ECO:0000259" key="9">
    <source>
        <dbReference type="Pfam" id="PF13193"/>
    </source>
</evidence>
<dbReference type="SUPFAM" id="SSF56801">
    <property type="entry name" value="Acetyl-CoA synthetase-like"/>
    <property type="match status" value="1"/>
</dbReference>
<dbReference type="InterPro" id="IPR020845">
    <property type="entry name" value="AMP-binding_CS"/>
</dbReference>
<dbReference type="Proteomes" id="UP000306147">
    <property type="component" value="Unassembled WGS sequence"/>
</dbReference>
<dbReference type="AlphaFoldDB" id="A0A4S1XJB5"/>
<dbReference type="Pfam" id="PF13193">
    <property type="entry name" value="AMP-binding_C"/>
    <property type="match status" value="1"/>
</dbReference>
<dbReference type="EC" id="6.2.1.44" evidence="6"/>
<name>A0A4S1XJB5_9SPHN</name>
<accession>A0A4S1XJB5</accession>
<evidence type="ECO:0000256" key="6">
    <source>
        <dbReference type="ARBA" id="ARBA00066616"/>
    </source>
</evidence>
<evidence type="ECO:0000256" key="3">
    <source>
        <dbReference type="ARBA" id="ARBA00022832"/>
    </source>
</evidence>
<dbReference type="OrthoDB" id="9803968at2"/>
<dbReference type="CDD" id="cd12119">
    <property type="entry name" value="ttLC_FACS_AlkK_like"/>
    <property type="match status" value="1"/>
</dbReference>
<dbReference type="FunFam" id="3.30.300.30:FF:000008">
    <property type="entry name" value="2,3-dihydroxybenzoate-AMP ligase"/>
    <property type="match status" value="1"/>
</dbReference>
<gene>
    <name evidence="10" type="ORF">E5A73_03350</name>
</gene>
<feature type="domain" description="AMP-dependent synthetase/ligase" evidence="8">
    <location>
        <begin position="21"/>
        <end position="398"/>
    </location>
</feature>
<comment type="caution">
    <text evidence="10">The sequence shown here is derived from an EMBL/GenBank/DDBJ whole genome shotgun (WGS) entry which is preliminary data.</text>
</comment>
<evidence type="ECO:0000256" key="7">
    <source>
        <dbReference type="ARBA" id="ARBA00067668"/>
    </source>
</evidence>
<keyword evidence="3" id="KW-0276">Fatty acid metabolism</keyword>
<comment type="catalytic activity">
    <reaction evidence="5">
        <text>3-(methylsulfanyl)propanoate + ATP + CoA = 3-(methylsulfanyl)propanoyl-CoA + AMP + diphosphate</text>
        <dbReference type="Rhea" id="RHEA:43052"/>
        <dbReference type="ChEBI" id="CHEBI:30616"/>
        <dbReference type="ChEBI" id="CHEBI:33019"/>
        <dbReference type="ChEBI" id="CHEBI:49016"/>
        <dbReference type="ChEBI" id="CHEBI:57287"/>
        <dbReference type="ChEBI" id="CHEBI:82815"/>
        <dbReference type="ChEBI" id="CHEBI:456215"/>
        <dbReference type="EC" id="6.2.1.44"/>
    </reaction>
    <physiologicalReaction direction="left-to-right" evidence="5">
        <dbReference type="Rhea" id="RHEA:43053"/>
    </physiologicalReaction>
</comment>
<evidence type="ECO:0000259" key="8">
    <source>
        <dbReference type="Pfam" id="PF00501"/>
    </source>
</evidence>
<sequence length="539" mass="59240">MERAMLGGMQDFELRVMRLLDHAAREHGPREIVTRWADGSETRTDWAGIARDSRKLAQALERLGVKPGDRVATLGMNHSRHLVAWYGTIGMGGVIHTINPRLFEDQLAFIANHAEDAVLLYDKAFGQVVEKLKPQWTTIRHYICFDPGSESGAGDGAFEALIASETGDYAWVEGDEREPCMLCYTSGTTGDPKGVLYTHRSTVIHAITELQPAEFDLSTQSVAMPIVPMFHAVGWGLPFAGAAVGAKFVFSAVNEPKILCELMNREKVTHSAGVPTVWFAMFQYMDATGAAPEHLRIVTIGGSAAPRAMIERLMKMGIRVNHAWGMTETSPIGTMGAPSYDWNDLSFEQQVDQVSKQGKVPFGVELRIVDDEGAVQPRDGVASGRLQVRGPWVIKQYYGEAQLAVDSDNWFDTGDVAVLHPDGTMQITDRAKDVIKSGGEWISSVELENCAIGCAGVAEAAAIGVHHPKWEERPILLVVRKPDAEVSVAQIQAHLEQHVAKWWLPDEIHFVETLPHTATGKLLKTAIRAQYKDFKLAAA</sequence>
<dbReference type="PANTHER" id="PTHR43859">
    <property type="entry name" value="ACYL-ACTIVATING ENZYME"/>
    <property type="match status" value="1"/>
</dbReference>
<organism evidence="10 11">
    <name type="scientific">Sphingomonas gei</name>
    <dbReference type="NCBI Taxonomy" id="1395960"/>
    <lineage>
        <taxon>Bacteria</taxon>
        <taxon>Pseudomonadati</taxon>
        <taxon>Pseudomonadota</taxon>
        <taxon>Alphaproteobacteria</taxon>
        <taxon>Sphingomonadales</taxon>
        <taxon>Sphingomonadaceae</taxon>
        <taxon>Sphingomonas</taxon>
    </lineage>
</organism>
<proteinExistence type="inferred from homology"/>
<keyword evidence="4" id="KW-0443">Lipid metabolism</keyword>
<evidence type="ECO:0000256" key="5">
    <source>
        <dbReference type="ARBA" id="ARBA00051915"/>
    </source>
</evidence>
<reference evidence="10 11" key="1">
    <citation type="submission" date="2019-04" db="EMBL/GenBank/DDBJ databases">
        <title>Sphingomonas psychrotolerans sp. nov., isolated from soil in the Tianshan Mountains, Xinjiang, China.</title>
        <authorList>
            <person name="Luo Y."/>
            <person name="Sheng H."/>
        </authorList>
    </citation>
    <scope>NUCLEOTIDE SEQUENCE [LARGE SCALE GENOMIC DNA]</scope>
    <source>
        <strain evidence="10 11">ZFGT-11</strain>
    </source>
</reference>
<dbReference type="Gene3D" id="3.40.50.12780">
    <property type="entry name" value="N-terminal domain of ligase-like"/>
    <property type="match status" value="1"/>
</dbReference>
<dbReference type="InterPro" id="IPR000873">
    <property type="entry name" value="AMP-dep_synth/lig_dom"/>
</dbReference>
<dbReference type="Gene3D" id="3.30.300.30">
    <property type="match status" value="1"/>
</dbReference>
<evidence type="ECO:0000256" key="1">
    <source>
        <dbReference type="ARBA" id="ARBA00006432"/>
    </source>
</evidence>
<dbReference type="PROSITE" id="PS00455">
    <property type="entry name" value="AMP_BINDING"/>
    <property type="match status" value="1"/>
</dbReference>
<dbReference type="InterPro" id="IPR025110">
    <property type="entry name" value="AMP-bd_C"/>
</dbReference>
<dbReference type="GO" id="GO:0006631">
    <property type="term" value="P:fatty acid metabolic process"/>
    <property type="evidence" value="ECO:0007669"/>
    <property type="project" value="UniProtKB-KW"/>
</dbReference>
<dbReference type="NCBIfam" id="NF004837">
    <property type="entry name" value="PRK06187.1"/>
    <property type="match status" value="1"/>
</dbReference>
<keyword evidence="11" id="KW-1185">Reference proteome</keyword>
<dbReference type="PANTHER" id="PTHR43859:SF4">
    <property type="entry name" value="BUTANOATE--COA LIGASE AAE1-RELATED"/>
    <property type="match status" value="1"/>
</dbReference>
<keyword evidence="2 10" id="KW-0436">Ligase</keyword>
<dbReference type="InterPro" id="IPR042099">
    <property type="entry name" value="ANL_N_sf"/>
</dbReference>
<evidence type="ECO:0000256" key="4">
    <source>
        <dbReference type="ARBA" id="ARBA00023098"/>
    </source>
</evidence>
<dbReference type="GO" id="GO:0016874">
    <property type="term" value="F:ligase activity"/>
    <property type="evidence" value="ECO:0007669"/>
    <property type="project" value="UniProtKB-KW"/>
</dbReference>
<evidence type="ECO:0000313" key="11">
    <source>
        <dbReference type="Proteomes" id="UP000306147"/>
    </source>
</evidence>
<protein>
    <recommendedName>
        <fullName evidence="7">3-methylmercaptopropionyl-CoA ligase</fullName>
        <ecNumber evidence="6">6.2.1.44</ecNumber>
    </recommendedName>
</protein>
<dbReference type="EMBL" id="SRXT01000001">
    <property type="protein sequence ID" value="TGX56147.1"/>
    <property type="molecule type" value="Genomic_DNA"/>
</dbReference>
<dbReference type="InterPro" id="IPR045851">
    <property type="entry name" value="AMP-bd_C_sf"/>
</dbReference>
<comment type="similarity">
    <text evidence="1">Belongs to the ATP-dependent AMP-binding enzyme family.</text>
</comment>
<evidence type="ECO:0000256" key="2">
    <source>
        <dbReference type="ARBA" id="ARBA00022598"/>
    </source>
</evidence>
<feature type="domain" description="AMP-binding enzyme C-terminal" evidence="9">
    <location>
        <begin position="446"/>
        <end position="521"/>
    </location>
</feature>
<dbReference type="Pfam" id="PF00501">
    <property type="entry name" value="AMP-binding"/>
    <property type="match status" value="1"/>
</dbReference>
<evidence type="ECO:0000313" key="10">
    <source>
        <dbReference type="EMBL" id="TGX56147.1"/>
    </source>
</evidence>